<dbReference type="Proteomes" id="UP000692954">
    <property type="component" value="Unassembled WGS sequence"/>
</dbReference>
<organism evidence="1 2">
    <name type="scientific">Paramecium sonneborni</name>
    <dbReference type="NCBI Taxonomy" id="65129"/>
    <lineage>
        <taxon>Eukaryota</taxon>
        <taxon>Sar</taxon>
        <taxon>Alveolata</taxon>
        <taxon>Ciliophora</taxon>
        <taxon>Intramacronucleata</taxon>
        <taxon>Oligohymenophorea</taxon>
        <taxon>Peniculida</taxon>
        <taxon>Parameciidae</taxon>
        <taxon>Paramecium</taxon>
    </lineage>
</organism>
<dbReference type="AlphaFoldDB" id="A0A8S1K9T7"/>
<evidence type="ECO:0000313" key="1">
    <source>
        <dbReference type="EMBL" id="CAD8049412.1"/>
    </source>
</evidence>
<accession>A0A8S1K9T7</accession>
<gene>
    <name evidence="1" type="ORF">PSON_ATCC_30995.1.T0040100</name>
</gene>
<name>A0A8S1K9T7_9CILI</name>
<reference evidence="1" key="1">
    <citation type="submission" date="2021-01" db="EMBL/GenBank/DDBJ databases">
        <authorList>
            <consortium name="Genoscope - CEA"/>
            <person name="William W."/>
        </authorList>
    </citation>
    <scope>NUCLEOTIDE SEQUENCE</scope>
</reference>
<protein>
    <submittedName>
        <fullName evidence="1">Uncharacterized protein</fullName>
    </submittedName>
</protein>
<proteinExistence type="predicted"/>
<comment type="caution">
    <text evidence="1">The sequence shown here is derived from an EMBL/GenBank/DDBJ whole genome shotgun (WGS) entry which is preliminary data.</text>
</comment>
<sequence length="88" mass="10238">MSNNYGNPYLQTSPYKNNLVAIIDYNNLYDNTGDYKPGEFRPSTYNNTPYDFKFNDLQYQPRVESTTQSNIVLQQNQQKPGQPACQIF</sequence>
<keyword evidence="2" id="KW-1185">Reference proteome</keyword>
<evidence type="ECO:0000313" key="2">
    <source>
        <dbReference type="Proteomes" id="UP000692954"/>
    </source>
</evidence>
<dbReference type="EMBL" id="CAJJDN010000004">
    <property type="protein sequence ID" value="CAD8049412.1"/>
    <property type="molecule type" value="Genomic_DNA"/>
</dbReference>